<evidence type="ECO:0000313" key="1">
    <source>
        <dbReference type="EMBL" id="GAU92013.1"/>
    </source>
</evidence>
<protein>
    <submittedName>
        <fullName evidence="1">Uncharacterized protein</fullName>
    </submittedName>
</protein>
<dbReference type="EMBL" id="BDGG01000002">
    <property type="protein sequence ID" value="GAU92013.1"/>
    <property type="molecule type" value="Genomic_DNA"/>
</dbReference>
<accession>A0A1D1UZY7</accession>
<dbReference type="Proteomes" id="UP000186922">
    <property type="component" value="Unassembled WGS sequence"/>
</dbReference>
<name>A0A1D1UZY7_RAMVA</name>
<comment type="caution">
    <text evidence="1">The sequence shown here is derived from an EMBL/GenBank/DDBJ whole genome shotgun (WGS) entry which is preliminary data.</text>
</comment>
<evidence type="ECO:0000313" key="2">
    <source>
        <dbReference type="Proteomes" id="UP000186922"/>
    </source>
</evidence>
<proteinExistence type="predicted"/>
<keyword evidence="2" id="KW-1185">Reference proteome</keyword>
<gene>
    <name evidence="1" type="primary">RvY_04163-1</name>
    <name evidence="1" type="synonym">RvY_04163.1</name>
    <name evidence="1" type="ORF">RvY_04163</name>
</gene>
<dbReference type="AlphaFoldDB" id="A0A1D1UZY7"/>
<reference evidence="1 2" key="1">
    <citation type="journal article" date="2016" name="Nat. Commun.">
        <title>Extremotolerant tardigrade genome and improved radiotolerance of human cultured cells by tardigrade-unique protein.</title>
        <authorList>
            <person name="Hashimoto T."/>
            <person name="Horikawa D.D."/>
            <person name="Saito Y."/>
            <person name="Kuwahara H."/>
            <person name="Kozuka-Hata H."/>
            <person name="Shin-I T."/>
            <person name="Minakuchi Y."/>
            <person name="Ohishi K."/>
            <person name="Motoyama A."/>
            <person name="Aizu T."/>
            <person name="Enomoto A."/>
            <person name="Kondo K."/>
            <person name="Tanaka S."/>
            <person name="Hara Y."/>
            <person name="Koshikawa S."/>
            <person name="Sagara H."/>
            <person name="Miura T."/>
            <person name="Yokobori S."/>
            <person name="Miyagawa K."/>
            <person name="Suzuki Y."/>
            <person name="Kubo T."/>
            <person name="Oyama M."/>
            <person name="Kohara Y."/>
            <person name="Fujiyama A."/>
            <person name="Arakawa K."/>
            <person name="Katayama T."/>
            <person name="Toyoda A."/>
            <person name="Kunieda T."/>
        </authorList>
    </citation>
    <scope>NUCLEOTIDE SEQUENCE [LARGE SCALE GENOMIC DNA]</scope>
    <source>
        <strain evidence="1 2">YOKOZUNA-1</strain>
    </source>
</reference>
<sequence length="99" mass="10977">MVYLDNDSQDQAGYSGKPTASVIAREFHGHLLKAAPKKKRMMKDSRLDTSHGLALVHSGYISLKADKIRASKEAKTKKRNDTAGNRTPAIPKVIQQFLK</sequence>
<organism evidence="1 2">
    <name type="scientific">Ramazzottius varieornatus</name>
    <name type="common">Water bear</name>
    <name type="synonym">Tardigrade</name>
    <dbReference type="NCBI Taxonomy" id="947166"/>
    <lineage>
        <taxon>Eukaryota</taxon>
        <taxon>Metazoa</taxon>
        <taxon>Ecdysozoa</taxon>
        <taxon>Tardigrada</taxon>
        <taxon>Eutardigrada</taxon>
        <taxon>Parachela</taxon>
        <taxon>Hypsibioidea</taxon>
        <taxon>Ramazzottiidae</taxon>
        <taxon>Ramazzottius</taxon>
    </lineage>
</organism>